<proteinExistence type="predicted"/>
<evidence type="ECO:0000313" key="2">
    <source>
        <dbReference type="Proteomes" id="UP000003879"/>
    </source>
</evidence>
<accession>A0A0E2AQX4</accession>
<organism evidence="1 2">
    <name type="scientific">Bacteroides fragilis CL07T12C05</name>
    <dbReference type="NCBI Taxonomy" id="997883"/>
    <lineage>
        <taxon>Bacteria</taxon>
        <taxon>Pseudomonadati</taxon>
        <taxon>Bacteroidota</taxon>
        <taxon>Bacteroidia</taxon>
        <taxon>Bacteroidales</taxon>
        <taxon>Bacteroidaceae</taxon>
        <taxon>Bacteroides</taxon>
    </lineage>
</organism>
<dbReference type="HOGENOM" id="CLU_3408645_0_0_10"/>
<comment type="caution">
    <text evidence="1">The sequence shown here is derived from an EMBL/GenBank/DDBJ whole genome shotgun (WGS) entry which is preliminary data.</text>
</comment>
<dbReference type="AlphaFoldDB" id="A0A0E2AQX4"/>
<name>A0A0E2AQX4_BACFG</name>
<dbReference type="EMBL" id="AGXN01000012">
    <property type="protein sequence ID" value="EIY96678.1"/>
    <property type="molecule type" value="Genomic_DNA"/>
</dbReference>
<protein>
    <submittedName>
        <fullName evidence="1">Uncharacterized protein</fullName>
    </submittedName>
</protein>
<gene>
    <name evidence="1" type="ORF">HMPREF1056_02566</name>
</gene>
<reference evidence="1 2" key="1">
    <citation type="submission" date="2012-02" db="EMBL/GenBank/DDBJ databases">
        <title>The Genome Sequence of Bacteroides fragilis CL07T12C05.</title>
        <authorList>
            <consortium name="The Broad Institute Genome Sequencing Platform"/>
            <person name="Earl A."/>
            <person name="Ward D."/>
            <person name="Feldgarden M."/>
            <person name="Gevers D."/>
            <person name="Zitomersky N.L."/>
            <person name="Coyne M.J."/>
            <person name="Comstock L.E."/>
            <person name="Young S.K."/>
            <person name="Zeng Q."/>
            <person name="Gargeya S."/>
            <person name="Fitzgerald M."/>
            <person name="Haas B."/>
            <person name="Abouelleil A."/>
            <person name="Alvarado L."/>
            <person name="Arachchi H.M."/>
            <person name="Berlin A."/>
            <person name="Chapman S.B."/>
            <person name="Gearin G."/>
            <person name="Goldberg J."/>
            <person name="Griggs A."/>
            <person name="Gujja S."/>
            <person name="Hansen M."/>
            <person name="Heiman D."/>
            <person name="Howarth C."/>
            <person name="Larimer J."/>
            <person name="Lui A."/>
            <person name="MacDonald P.J.P."/>
            <person name="McCowen C."/>
            <person name="Montmayeur A."/>
            <person name="Murphy C."/>
            <person name="Neiman D."/>
            <person name="Pearson M."/>
            <person name="Priest M."/>
            <person name="Roberts A."/>
            <person name="Saif S."/>
            <person name="Shea T."/>
            <person name="Sisk P."/>
            <person name="Stolte C."/>
            <person name="Sykes S."/>
            <person name="Wortman J."/>
            <person name="Nusbaum C."/>
            <person name="Birren B."/>
        </authorList>
    </citation>
    <scope>NUCLEOTIDE SEQUENCE [LARGE SCALE GENOMIC DNA]</scope>
    <source>
        <strain evidence="1 2">CL07T12C05</strain>
    </source>
</reference>
<sequence length="29" mass="3364">MMDCSYNKRLVINTFVSKANFHCIGMALR</sequence>
<evidence type="ECO:0000313" key="1">
    <source>
        <dbReference type="EMBL" id="EIY96678.1"/>
    </source>
</evidence>
<dbReference type="Proteomes" id="UP000003879">
    <property type="component" value="Unassembled WGS sequence"/>
</dbReference>